<gene>
    <name evidence="1" type="ORF">g.2798</name>
</gene>
<feature type="non-terminal residue" evidence="1">
    <location>
        <position position="1"/>
    </location>
</feature>
<sequence length="125" mass="14862">ATDLLVYKLSGVIKKHTKDIYISRRKRIIKPWITTGLLRCIRHRDKLHKKHNKNPGDPIVKVVYTRYRNFCNSLLRKLKKTYEREEIKKAGSNLKKLWNVIGDIIHTRKTHMPPLELLNKNNDPK</sequence>
<dbReference type="OrthoDB" id="445826at2759"/>
<reference evidence="1" key="1">
    <citation type="submission" date="2015-09" db="EMBL/GenBank/DDBJ databases">
        <title>De novo assembly of Pectinophora gossypiella (Pink Bollworm) gut transcriptome.</title>
        <authorList>
            <person name="Tassone E.E."/>
        </authorList>
    </citation>
    <scope>NUCLEOTIDE SEQUENCE</scope>
</reference>
<accession>A0A1E1WGL9</accession>
<protein>
    <submittedName>
        <fullName evidence="1">Uncharacterized protein</fullName>
    </submittedName>
</protein>
<dbReference type="AlphaFoldDB" id="A0A1E1WGL9"/>
<feature type="non-terminal residue" evidence="1">
    <location>
        <position position="125"/>
    </location>
</feature>
<evidence type="ECO:0000313" key="1">
    <source>
        <dbReference type="EMBL" id="JAT86011.1"/>
    </source>
</evidence>
<dbReference type="EMBL" id="GDQN01005043">
    <property type="protein sequence ID" value="JAT86011.1"/>
    <property type="molecule type" value="Transcribed_RNA"/>
</dbReference>
<name>A0A1E1WGL9_PECGO</name>
<organism evidence="1">
    <name type="scientific">Pectinophora gossypiella</name>
    <name type="common">Cotton pink bollworm</name>
    <name type="synonym">Depressaria gossypiella</name>
    <dbReference type="NCBI Taxonomy" id="13191"/>
    <lineage>
        <taxon>Eukaryota</taxon>
        <taxon>Metazoa</taxon>
        <taxon>Ecdysozoa</taxon>
        <taxon>Arthropoda</taxon>
        <taxon>Hexapoda</taxon>
        <taxon>Insecta</taxon>
        <taxon>Pterygota</taxon>
        <taxon>Neoptera</taxon>
        <taxon>Endopterygota</taxon>
        <taxon>Lepidoptera</taxon>
        <taxon>Glossata</taxon>
        <taxon>Ditrysia</taxon>
        <taxon>Gelechioidea</taxon>
        <taxon>Gelechiidae</taxon>
        <taxon>Apatetrinae</taxon>
        <taxon>Pectinophora</taxon>
    </lineage>
</organism>
<proteinExistence type="predicted"/>